<evidence type="ECO:0000259" key="1">
    <source>
        <dbReference type="Pfam" id="PF13676"/>
    </source>
</evidence>
<reference evidence="3" key="1">
    <citation type="journal article" date="2019" name="Int. J. Syst. Evol. Microbiol.">
        <title>The Global Catalogue of Microorganisms (GCM) 10K type strain sequencing project: providing services to taxonomists for standard genome sequencing and annotation.</title>
        <authorList>
            <consortium name="The Broad Institute Genomics Platform"/>
            <consortium name="The Broad Institute Genome Sequencing Center for Infectious Disease"/>
            <person name="Wu L."/>
            <person name="Ma J."/>
        </authorList>
    </citation>
    <scope>NUCLEOTIDE SEQUENCE [LARGE SCALE GENOMIC DNA]</scope>
    <source>
        <strain evidence="3">CGMCC 4.7683</strain>
    </source>
</reference>
<dbReference type="SUPFAM" id="SSF52200">
    <property type="entry name" value="Toll/Interleukin receptor TIR domain"/>
    <property type="match status" value="1"/>
</dbReference>
<proteinExistence type="predicted"/>
<evidence type="ECO:0000313" key="2">
    <source>
        <dbReference type="EMBL" id="GHH30095.1"/>
    </source>
</evidence>
<comment type="caution">
    <text evidence="2">The sequence shown here is derived from an EMBL/GenBank/DDBJ whole genome shotgun (WGS) entry which is preliminary data.</text>
</comment>
<dbReference type="EMBL" id="BNAY01000008">
    <property type="protein sequence ID" value="GHH30095.1"/>
    <property type="molecule type" value="Genomic_DNA"/>
</dbReference>
<gene>
    <name evidence="2" type="ORF">GCM10017790_63310</name>
</gene>
<dbReference type="Gene3D" id="3.40.50.10140">
    <property type="entry name" value="Toll/interleukin-1 receptor homology (TIR) domain"/>
    <property type="match status" value="1"/>
</dbReference>
<sequence length="428" mass="47725">MNHEPLWRIFVSHSASKTTGVAARLLGDLKGAFGPNYAVWTDKSIGAGTQWRPEIEHSLRAADFGVLLLDATAVVKEWPAREYNWLRASAQQKAIFAVLIGITKKDLDAKPDYRNFRDLKDYQVLEVPESEDAQQILASAVKALEWIDGQLPALDTGNREEYRTIKELAGLFSVTDLEADELIGAYFPELCEARTTDAVRLQTRERLAELLIRAQLSRQVAAAVVRLSLLEERYRRLVAIIGPTWLTLDEAAGLRVDGESPSIPVVRSHQDSRRKQIAKDYLARAFHSRGGYNLVEFDPIANGGQNAIAAQVARLFLDFDDEEEDNPAMKLACVHGAGTECEQVDPQYVLTVADSLHPTIDAVREIHNRCRKVIVVLALSAQTPLDTGLSDRLGSRYLPIPLIPPQRQMEAQSTMTLIKNDLRNRGAR</sequence>
<dbReference type="Proteomes" id="UP000635387">
    <property type="component" value="Unassembled WGS sequence"/>
</dbReference>
<accession>A0ABQ3M1M8</accession>
<dbReference type="InterPro" id="IPR035897">
    <property type="entry name" value="Toll_tir_struct_dom_sf"/>
</dbReference>
<evidence type="ECO:0000313" key="3">
    <source>
        <dbReference type="Proteomes" id="UP000635387"/>
    </source>
</evidence>
<organism evidence="2 3">
    <name type="scientific">Amycolatopsis oliviviridis</name>
    <dbReference type="NCBI Taxonomy" id="1471590"/>
    <lineage>
        <taxon>Bacteria</taxon>
        <taxon>Bacillati</taxon>
        <taxon>Actinomycetota</taxon>
        <taxon>Actinomycetes</taxon>
        <taxon>Pseudonocardiales</taxon>
        <taxon>Pseudonocardiaceae</taxon>
        <taxon>Amycolatopsis</taxon>
    </lineage>
</organism>
<feature type="domain" description="TIR" evidence="1">
    <location>
        <begin position="9"/>
        <end position="118"/>
    </location>
</feature>
<name>A0ABQ3M1M8_9PSEU</name>
<protein>
    <recommendedName>
        <fullName evidence="1">TIR domain-containing protein</fullName>
    </recommendedName>
</protein>
<dbReference type="RefSeq" id="WP_191258050.1">
    <property type="nucleotide sequence ID" value="NZ_BNAY01000008.1"/>
</dbReference>
<dbReference type="InterPro" id="IPR000157">
    <property type="entry name" value="TIR_dom"/>
</dbReference>
<dbReference type="Pfam" id="PF13676">
    <property type="entry name" value="TIR_2"/>
    <property type="match status" value="1"/>
</dbReference>
<keyword evidence="3" id="KW-1185">Reference proteome</keyword>